<protein>
    <submittedName>
        <fullName evidence="1">Uncharacterized protein</fullName>
    </submittedName>
</protein>
<evidence type="ECO:0000313" key="1">
    <source>
        <dbReference type="EMBL" id="KAH9313535.1"/>
    </source>
</evidence>
<name>A0AA38L9S9_TAXCH</name>
<organism evidence="1 2">
    <name type="scientific">Taxus chinensis</name>
    <name type="common">Chinese yew</name>
    <name type="synonym">Taxus wallichiana var. chinensis</name>
    <dbReference type="NCBI Taxonomy" id="29808"/>
    <lineage>
        <taxon>Eukaryota</taxon>
        <taxon>Viridiplantae</taxon>
        <taxon>Streptophyta</taxon>
        <taxon>Embryophyta</taxon>
        <taxon>Tracheophyta</taxon>
        <taxon>Spermatophyta</taxon>
        <taxon>Pinopsida</taxon>
        <taxon>Pinidae</taxon>
        <taxon>Conifers II</taxon>
        <taxon>Cupressales</taxon>
        <taxon>Taxaceae</taxon>
        <taxon>Taxus</taxon>
    </lineage>
</organism>
<accession>A0AA38L9S9</accession>
<feature type="non-terminal residue" evidence="1">
    <location>
        <position position="1"/>
    </location>
</feature>
<comment type="caution">
    <text evidence="1">The sequence shown here is derived from an EMBL/GenBank/DDBJ whole genome shotgun (WGS) entry which is preliminary data.</text>
</comment>
<dbReference type="AlphaFoldDB" id="A0AA38L9S9"/>
<gene>
    <name evidence="1" type="ORF">KI387_022162</name>
</gene>
<proteinExistence type="predicted"/>
<sequence length="51" mass="5809">WVSVKMKEGRAAEEVVDPKLDESVDAEEMERVVRTVLMCVKQVSNLRLSMS</sequence>
<keyword evidence="2" id="KW-1185">Reference proteome</keyword>
<dbReference type="EMBL" id="JAHRHJ020000005">
    <property type="protein sequence ID" value="KAH9313535.1"/>
    <property type="molecule type" value="Genomic_DNA"/>
</dbReference>
<reference evidence="1 2" key="1">
    <citation type="journal article" date="2021" name="Nat. Plants">
        <title>The Taxus genome provides insights into paclitaxel biosynthesis.</title>
        <authorList>
            <person name="Xiong X."/>
            <person name="Gou J."/>
            <person name="Liao Q."/>
            <person name="Li Y."/>
            <person name="Zhou Q."/>
            <person name="Bi G."/>
            <person name="Li C."/>
            <person name="Du R."/>
            <person name="Wang X."/>
            <person name="Sun T."/>
            <person name="Guo L."/>
            <person name="Liang H."/>
            <person name="Lu P."/>
            <person name="Wu Y."/>
            <person name="Zhang Z."/>
            <person name="Ro D.K."/>
            <person name="Shang Y."/>
            <person name="Huang S."/>
            <person name="Yan J."/>
        </authorList>
    </citation>
    <scope>NUCLEOTIDE SEQUENCE [LARGE SCALE GENOMIC DNA]</scope>
    <source>
        <strain evidence="1">Ta-2019</strain>
    </source>
</reference>
<evidence type="ECO:0000313" key="2">
    <source>
        <dbReference type="Proteomes" id="UP000824469"/>
    </source>
</evidence>
<dbReference type="Proteomes" id="UP000824469">
    <property type="component" value="Unassembled WGS sequence"/>
</dbReference>